<sequence>MAHATPDLDPHKRKRDAEDNGPQYHLPLSTTSHQGGAGFINYLPRTKTERLGLLQGDADTFGETIRVLERHESLAASLGAKLTGPRLLKGIEKFFDGPIRTSSSQPYATTISWLDIVAFAKVNPNSFVLTTTADGTRCCHFVCKGVRTEISEDDWRLISSGALDRFQLERPFEEDETAELATLDILEQRASILYKKADEVAARARILNHKLGHRRGDLARRRRTQDGGNARFHAVNQAARPPGAGSSYDLHADLLQQYTQTKGVPPSRCASNAGLSVASLGPLSPAMTSPHQQQLDRLSGQSGFSFSSSSNAADSATMADNGGEAYRALMTQSTDRLAKGDMIHPPCDRCRRLRLQCTKHLTACQGCTKKHAKCSWRFLTDDEIAWLRSEAGGGGEGETTEGEQQGSTGGGIDFGVERAAAPSLGAVIKVAEGTSRPASRAGPELGGPLIHCPDPFSVVKSEASQGTRRSHLPLDQGGPVPTREQSRPSRISSLMTETG</sequence>
<keyword evidence="5" id="KW-1185">Reference proteome</keyword>
<comment type="caution">
    <text evidence="4">The sequence shown here is derived from an EMBL/GenBank/DDBJ whole genome shotgun (WGS) entry which is preliminary data.</text>
</comment>
<dbReference type="InterPro" id="IPR036864">
    <property type="entry name" value="Zn2-C6_fun-type_DNA-bd_sf"/>
</dbReference>
<reference evidence="4 5" key="1">
    <citation type="journal article" date="2020" name="Genome Biol. Evol.">
        <title>A new high-quality draft genome assembly of the Chinese cordyceps Ophiocordyceps sinensis.</title>
        <authorList>
            <person name="Shu R."/>
            <person name="Zhang J."/>
            <person name="Meng Q."/>
            <person name="Zhang H."/>
            <person name="Zhou G."/>
            <person name="Li M."/>
            <person name="Wu P."/>
            <person name="Zhao Y."/>
            <person name="Chen C."/>
            <person name="Qin Q."/>
        </authorList>
    </citation>
    <scope>NUCLEOTIDE SEQUENCE [LARGE SCALE GENOMIC DNA]</scope>
    <source>
        <strain evidence="4 5">IOZ07</strain>
    </source>
</reference>
<evidence type="ECO:0000313" key="4">
    <source>
        <dbReference type="EMBL" id="KAF4508812.1"/>
    </source>
</evidence>
<feature type="compositionally biased region" description="Low complexity" evidence="2">
    <location>
        <begin position="299"/>
        <end position="310"/>
    </location>
</feature>
<gene>
    <name evidence="4" type="ORF">G6O67_005145</name>
</gene>
<feature type="compositionally biased region" description="Polar residues" evidence="2">
    <location>
        <begin position="488"/>
        <end position="499"/>
    </location>
</feature>
<feature type="region of interest" description="Disordered" evidence="2">
    <location>
        <begin position="1"/>
        <end position="32"/>
    </location>
</feature>
<evidence type="ECO:0000256" key="1">
    <source>
        <dbReference type="ARBA" id="ARBA00023242"/>
    </source>
</evidence>
<dbReference type="Proteomes" id="UP000557566">
    <property type="component" value="Unassembled WGS sequence"/>
</dbReference>
<feature type="region of interest" description="Disordered" evidence="2">
    <location>
        <begin position="434"/>
        <end position="499"/>
    </location>
</feature>
<dbReference type="GO" id="GO:0008270">
    <property type="term" value="F:zinc ion binding"/>
    <property type="evidence" value="ECO:0007669"/>
    <property type="project" value="InterPro"/>
</dbReference>
<evidence type="ECO:0000313" key="5">
    <source>
        <dbReference type="Proteomes" id="UP000557566"/>
    </source>
</evidence>
<dbReference type="InterPro" id="IPR001138">
    <property type="entry name" value="Zn2Cys6_DnaBD"/>
</dbReference>
<proteinExistence type="predicted"/>
<dbReference type="AlphaFoldDB" id="A0A8H4PQZ5"/>
<feature type="region of interest" description="Disordered" evidence="2">
    <location>
        <begin position="215"/>
        <end position="248"/>
    </location>
</feature>
<evidence type="ECO:0000256" key="2">
    <source>
        <dbReference type="SAM" id="MobiDB-lite"/>
    </source>
</evidence>
<accession>A0A8H4PQZ5</accession>
<feature type="domain" description="Zn(2)-C6 fungal-type" evidence="3">
    <location>
        <begin position="346"/>
        <end position="376"/>
    </location>
</feature>
<dbReference type="EMBL" id="JAAVMX010000005">
    <property type="protein sequence ID" value="KAF4508812.1"/>
    <property type="molecule type" value="Genomic_DNA"/>
</dbReference>
<keyword evidence="1" id="KW-0539">Nucleus</keyword>
<feature type="compositionally biased region" description="Polar residues" evidence="2">
    <location>
        <begin position="286"/>
        <end position="296"/>
    </location>
</feature>
<feature type="compositionally biased region" description="Basic and acidic residues" evidence="2">
    <location>
        <begin position="1"/>
        <end position="18"/>
    </location>
</feature>
<name>A0A8H4PQZ5_9HYPO</name>
<dbReference type="GO" id="GO:0000981">
    <property type="term" value="F:DNA-binding transcription factor activity, RNA polymerase II-specific"/>
    <property type="evidence" value="ECO:0007669"/>
    <property type="project" value="InterPro"/>
</dbReference>
<evidence type="ECO:0000259" key="3">
    <source>
        <dbReference type="PROSITE" id="PS50048"/>
    </source>
</evidence>
<dbReference type="CDD" id="cd00067">
    <property type="entry name" value="GAL4"/>
    <property type="match status" value="1"/>
</dbReference>
<feature type="region of interest" description="Disordered" evidence="2">
    <location>
        <begin position="390"/>
        <end position="415"/>
    </location>
</feature>
<feature type="region of interest" description="Disordered" evidence="2">
    <location>
        <begin position="281"/>
        <end position="318"/>
    </location>
</feature>
<organism evidence="4 5">
    <name type="scientific">Ophiocordyceps sinensis</name>
    <dbReference type="NCBI Taxonomy" id="72228"/>
    <lineage>
        <taxon>Eukaryota</taxon>
        <taxon>Fungi</taxon>
        <taxon>Dikarya</taxon>
        <taxon>Ascomycota</taxon>
        <taxon>Pezizomycotina</taxon>
        <taxon>Sordariomycetes</taxon>
        <taxon>Hypocreomycetidae</taxon>
        <taxon>Hypocreales</taxon>
        <taxon>Ophiocordycipitaceae</taxon>
        <taxon>Ophiocordyceps</taxon>
    </lineage>
</organism>
<protein>
    <recommendedName>
        <fullName evidence="3">Zn(2)-C6 fungal-type domain-containing protein</fullName>
    </recommendedName>
</protein>
<dbReference type="OrthoDB" id="5422841at2759"/>
<dbReference type="PROSITE" id="PS50048">
    <property type="entry name" value="ZN2_CY6_FUNGAL_2"/>
    <property type="match status" value="1"/>
</dbReference>
<dbReference type="SUPFAM" id="SSF57701">
    <property type="entry name" value="Zn2/Cys6 DNA-binding domain"/>
    <property type="match status" value="1"/>
</dbReference>